<evidence type="ECO:0000313" key="2">
    <source>
        <dbReference type="EnsemblPlants" id="OMERI02G26910.1"/>
    </source>
</evidence>
<feature type="region of interest" description="Disordered" evidence="1">
    <location>
        <begin position="95"/>
        <end position="121"/>
    </location>
</feature>
<organism evidence="2">
    <name type="scientific">Oryza meridionalis</name>
    <dbReference type="NCBI Taxonomy" id="40149"/>
    <lineage>
        <taxon>Eukaryota</taxon>
        <taxon>Viridiplantae</taxon>
        <taxon>Streptophyta</taxon>
        <taxon>Embryophyta</taxon>
        <taxon>Tracheophyta</taxon>
        <taxon>Spermatophyta</taxon>
        <taxon>Magnoliopsida</taxon>
        <taxon>Liliopsida</taxon>
        <taxon>Poales</taxon>
        <taxon>Poaceae</taxon>
        <taxon>BOP clade</taxon>
        <taxon>Oryzoideae</taxon>
        <taxon>Oryzeae</taxon>
        <taxon>Oryzinae</taxon>
        <taxon>Oryza</taxon>
    </lineage>
</organism>
<sequence length="170" mass="19112">MPYRPLCPASSADEARHHRVRPPTVANPHTRRLLRRPRFVATARRPRQHNRVIPHPYIPVAPPCHFQITTKIPSDQSEELLPILGSSVGIEKLCGQPPTKHRQRGQSWGRGGEKRSTPPVGLSIAAPVSHLQLSRRQPLLFRIGRAQAVGGTNEGRMFTTRQVKEQSLQF</sequence>
<name>A0A0E0CPR0_9ORYZ</name>
<dbReference type="Gramene" id="OMERI02G26910.1">
    <property type="protein sequence ID" value="OMERI02G26910.1"/>
    <property type="gene ID" value="OMERI02G26910"/>
</dbReference>
<dbReference type="Proteomes" id="UP000008021">
    <property type="component" value="Chromosome 2"/>
</dbReference>
<accession>A0A0E0CPR0</accession>
<evidence type="ECO:0000256" key="1">
    <source>
        <dbReference type="SAM" id="MobiDB-lite"/>
    </source>
</evidence>
<feature type="region of interest" description="Disordered" evidence="1">
    <location>
        <begin position="1"/>
        <end position="25"/>
    </location>
</feature>
<evidence type="ECO:0000313" key="3">
    <source>
        <dbReference type="Proteomes" id="UP000008021"/>
    </source>
</evidence>
<dbReference type="HOGENOM" id="CLU_109570_0_0_1"/>
<protein>
    <submittedName>
        <fullName evidence="2">Uncharacterized protein</fullName>
    </submittedName>
</protein>
<reference evidence="2" key="2">
    <citation type="submission" date="2018-05" db="EMBL/GenBank/DDBJ databases">
        <title>OmerRS3 (Oryza meridionalis Reference Sequence Version 3).</title>
        <authorList>
            <person name="Zhang J."/>
            <person name="Kudrna D."/>
            <person name="Lee S."/>
            <person name="Talag J."/>
            <person name="Welchert J."/>
            <person name="Wing R.A."/>
        </authorList>
    </citation>
    <scope>NUCLEOTIDE SEQUENCE [LARGE SCALE GENOMIC DNA]</scope>
    <source>
        <strain evidence="2">cv. OR44</strain>
    </source>
</reference>
<proteinExistence type="predicted"/>
<keyword evidence="3" id="KW-1185">Reference proteome</keyword>
<dbReference type="EnsemblPlants" id="OMERI02G26910.1">
    <property type="protein sequence ID" value="OMERI02G26910.1"/>
    <property type="gene ID" value="OMERI02G26910"/>
</dbReference>
<reference evidence="2" key="1">
    <citation type="submission" date="2015-04" db="UniProtKB">
        <authorList>
            <consortium name="EnsemblPlants"/>
        </authorList>
    </citation>
    <scope>IDENTIFICATION</scope>
</reference>
<dbReference type="AlphaFoldDB" id="A0A0E0CPR0"/>